<dbReference type="PANTHER" id="PTHR21338">
    <property type="entry name" value="MITOCHONDRIAL RIBOSOMAL PROTEIN L41"/>
    <property type="match status" value="1"/>
</dbReference>
<reference evidence="8" key="1">
    <citation type="submission" date="2022-08" db="EMBL/GenBank/DDBJ databases">
        <title>Genome sequencing of akame (Lates japonicus).</title>
        <authorList>
            <person name="Hashiguchi Y."/>
            <person name="Takahashi H."/>
        </authorList>
    </citation>
    <scope>NUCLEOTIDE SEQUENCE</scope>
    <source>
        <strain evidence="8">Kochi</strain>
    </source>
</reference>
<gene>
    <name evidence="8" type="ORF">AKAME5_000533600</name>
</gene>
<protein>
    <submittedName>
        <fullName evidence="8">39S ribosomal protein L41, mitochondrial</fullName>
    </submittedName>
</protein>
<evidence type="ECO:0000256" key="6">
    <source>
        <dbReference type="ARBA" id="ARBA00023274"/>
    </source>
</evidence>
<dbReference type="Proteomes" id="UP001279410">
    <property type="component" value="Unassembled WGS sequence"/>
</dbReference>
<dbReference type="EMBL" id="BRZM01000014">
    <property type="protein sequence ID" value="GLD52428.1"/>
    <property type="molecule type" value="Genomic_DNA"/>
</dbReference>
<evidence type="ECO:0000256" key="3">
    <source>
        <dbReference type="ARBA" id="ARBA00022946"/>
    </source>
</evidence>
<dbReference type="PANTHER" id="PTHR21338:SF0">
    <property type="entry name" value="LARGE RIBOSOMAL SUBUNIT PROTEIN ML41"/>
    <property type="match status" value="1"/>
</dbReference>
<comment type="similarity">
    <text evidence="2">Belongs to the mitochondrion-specific ribosomal protein mL41 family.</text>
</comment>
<dbReference type="GO" id="GO:0003735">
    <property type="term" value="F:structural constituent of ribosome"/>
    <property type="evidence" value="ECO:0007669"/>
    <property type="project" value="InterPro"/>
</dbReference>
<feature type="compositionally biased region" description="Basic residues" evidence="7">
    <location>
        <begin position="99"/>
        <end position="109"/>
    </location>
</feature>
<evidence type="ECO:0000256" key="5">
    <source>
        <dbReference type="ARBA" id="ARBA00023128"/>
    </source>
</evidence>
<evidence type="ECO:0000256" key="1">
    <source>
        <dbReference type="ARBA" id="ARBA00004173"/>
    </source>
</evidence>
<evidence type="ECO:0000256" key="4">
    <source>
        <dbReference type="ARBA" id="ARBA00022980"/>
    </source>
</evidence>
<evidence type="ECO:0000313" key="9">
    <source>
        <dbReference type="Proteomes" id="UP001279410"/>
    </source>
</evidence>
<keyword evidence="4 8" id="KW-0689">Ribosomal protein</keyword>
<keyword evidence="9" id="KW-1185">Reference proteome</keyword>
<keyword evidence="5" id="KW-0496">Mitochondrion</keyword>
<evidence type="ECO:0000256" key="7">
    <source>
        <dbReference type="SAM" id="MobiDB-lite"/>
    </source>
</evidence>
<evidence type="ECO:0000313" key="8">
    <source>
        <dbReference type="EMBL" id="GLD52428.1"/>
    </source>
</evidence>
<evidence type="ECO:0000256" key="2">
    <source>
        <dbReference type="ARBA" id="ARBA00010152"/>
    </source>
</evidence>
<dbReference type="Pfam" id="PF09809">
    <property type="entry name" value="MRP-L27"/>
    <property type="match status" value="1"/>
</dbReference>
<keyword evidence="6" id="KW-0687">Ribonucleoprotein</keyword>
<organism evidence="8 9">
    <name type="scientific">Lates japonicus</name>
    <name type="common">Japanese lates</name>
    <dbReference type="NCBI Taxonomy" id="270547"/>
    <lineage>
        <taxon>Eukaryota</taxon>
        <taxon>Metazoa</taxon>
        <taxon>Chordata</taxon>
        <taxon>Craniata</taxon>
        <taxon>Vertebrata</taxon>
        <taxon>Euteleostomi</taxon>
        <taxon>Actinopterygii</taxon>
        <taxon>Neopterygii</taxon>
        <taxon>Teleostei</taxon>
        <taxon>Neoteleostei</taxon>
        <taxon>Acanthomorphata</taxon>
        <taxon>Carangaria</taxon>
        <taxon>Carangaria incertae sedis</taxon>
        <taxon>Centropomidae</taxon>
        <taxon>Lates</taxon>
    </lineage>
</organism>
<comment type="caution">
    <text evidence="8">The sequence shown here is derived from an EMBL/GenBank/DDBJ whole genome shotgun (WGS) entry which is preliminary data.</text>
</comment>
<feature type="region of interest" description="Disordered" evidence="7">
    <location>
        <begin position="96"/>
        <end position="115"/>
    </location>
</feature>
<dbReference type="InterPro" id="IPR019189">
    <property type="entry name" value="Ribosomal_mL41"/>
</dbReference>
<dbReference type="GO" id="GO:0005762">
    <property type="term" value="C:mitochondrial large ribosomal subunit"/>
    <property type="evidence" value="ECO:0007669"/>
    <property type="project" value="InterPro"/>
</dbReference>
<sequence>MYEDPDMMQVIRLGNSGLLHTPTECKYPGFELVDGGAFRPITEHFIGQSDTSLALVQQCVQGFLGSGRRKRCGSMGVLSILMRGLVRGADRMAEFTSKRGSRTHNKGRGSRPTGLRLSSRKFLTIRAMIPEFVVPNLERFKLKPYVSYRCPKGTEPPLTVQSVFAEVVAPHIRKDFEDGSFSKQQLEKYGFEPTQEGKLFKLYPKNYPVLQRGQHCSDSC</sequence>
<comment type="subcellular location">
    <subcellularLocation>
        <location evidence="1">Mitochondrion</location>
    </subcellularLocation>
</comment>
<keyword evidence="3" id="KW-0809">Transit peptide</keyword>
<dbReference type="GO" id="GO:0006412">
    <property type="term" value="P:translation"/>
    <property type="evidence" value="ECO:0007669"/>
    <property type="project" value="TreeGrafter"/>
</dbReference>
<proteinExistence type="inferred from homology"/>
<dbReference type="AlphaFoldDB" id="A0AAD3R1X6"/>
<name>A0AAD3R1X6_LATJO</name>
<accession>A0AAD3R1X6</accession>